<dbReference type="SUPFAM" id="SSF55298">
    <property type="entry name" value="YjgF-like"/>
    <property type="match status" value="1"/>
</dbReference>
<reference evidence="1 2" key="1">
    <citation type="submission" date="2015-10" db="EMBL/GenBank/DDBJ databases">
        <authorList>
            <person name="Gilbert D.G."/>
        </authorList>
    </citation>
    <scope>NUCLEOTIDE SEQUENCE [LARGE SCALE GENOMIC DNA]</scope>
    <source>
        <strain evidence="2">HZ-22</strain>
    </source>
</reference>
<dbReference type="InterPro" id="IPR035959">
    <property type="entry name" value="RutC-like_sf"/>
</dbReference>
<proteinExistence type="predicted"/>
<keyword evidence="2" id="KW-1185">Reference proteome</keyword>
<gene>
    <name evidence="1" type="ORF">APS56_02630</name>
</gene>
<dbReference type="KEGG" id="ahz:APS56_02630"/>
<accession>A0A0P0CIB1</accession>
<dbReference type="Pfam" id="PF01042">
    <property type="entry name" value="Ribonuc_L-PSP"/>
    <property type="match status" value="1"/>
</dbReference>
<dbReference type="PATRIC" id="fig|1736674.3.peg.543"/>
<dbReference type="STRING" id="1736674.APS56_02630"/>
<dbReference type="Gene3D" id="3.30.1330.40">
    <property type="entry name" value="RutC-like"/>
    <property type="match status" value="1"/>
</dbReference>
<sequence length="136" mass="14898">MMNRMEHINPEGLIKNSAFSQIITTEGNGKTIYIGGQNAVNGNGEIVGKNDILKQTEQVMKNLEIALKSCGVNFESLVKLNIHIVQGQNAYGAFQVSQKFLGQNPNPPIITVLYVAGLINPEFLLEIDAIAFKPEK</sequence>
<dbReference type="EMBL" id="CP012898">
    <property type="protein sequence ID" value="ALJ04114.1"/>
    <property type="molecule type" value="Genomic_DNA"/>
</dbReference>
<dbReference type="Proteomes" id="UP000057981">
    <property type="component" value="Chromosome"/>
</dbReference>
<organism evidence="1 2">
    <name type="scientific">Pseudalgibacter alginicilyticus</name>
    <dbReference type="NCBI Taxonomy" id="1736674"/>
    <lineage>
        <taxon>Bacteria</taxon>
        <taxon>Pseudomonadati</taxon>
        <taxon>Bacteroidota</taxon>
        <taxon>Flavobacteriia</taxon>
        <taxon>Flavobacteriales</taxon>
        <taxon>Flavobacteriaceae</taxon>
        <taxon>Pseudalgibacter</taxon>
    </lineage>
</organism>
<evidence type="ECO:0000313" key="1">
    <source>
        <dbReference type="EMBL" id="ALJ04114.1"/>
    </source>
</evidence>
<dbReference type="AlphaFoldDB" id="A0A0P0CIB1"/>
<dbReference type="CDD" id="cd00448">
    <property type="entry name" value="YjgF_YER057c_UK114_family"/>
    <property type="match status" value="1"/>
</dbReference>
<name>A0A0P0CIB1_9FLAO</name>
<evidence type="ECO:0000313" key="2">
    <source>
        <dbReference type="Proteomes" id="UP000057981"/>
    </source>
</evidence>
<dbReference type="PANTHER" id="PTHR43857:SF1">
    <property type="entry name" value="YJGH FAMILY PROTEIN"/>
    <property type="match status" value="1"/>
</dbReference>
<dbReference type="OrthoDB" id="573013at2"/>
<dbReference type="RefSeq" id="WP_054724514.1">
    <property type="nucleotide sequence ID" value="NZ_CP012898.1"/>
</dbReference>
<dbReference type="InterPro" id="IPR006175">
    <property type="entry name" value="YjgF/YER057c/UK114"/>
</dbReference>
<dbReference type="PANTHER" id="PTHR43857">
    <property type="entry name" value="BLR7761 PROTEIN"/>
    <property type="match status" value="1"/>
</dbReference>
<protein>
    <submittedName>
        <fullName evidence="1">Enamine deaminase RidA</fullName>
    </submittedName>
</protein>